<feature type="repeat" description="WD" evidence="2">
    <location>
        <begin position="465"/>
        <end position="496"/>
    </location>
</feature>
<name>D2VSQ0_NAEGR</name>
<dbReference type="Gene3D" id="2.130.10.10">
    <property type="entry name" value="YVTN repeat-like/Quinoprotein amine dehydrogenase"/>
    <property type="match status" value="4"/>
</dbReference>
<dbReference type="eggNOG" id="KOG0319">
    <property type="taxonomic scope" value="Eukaryota"/>
</dbReference>
<reference evidence="5 6" key="1">
    <citation type="journal article" date="2010" name="Cell">
        <title>The genome of Naegleria gruberi illuminates early eukaryotic versatility.</title>
        <authorList>
            <person name="Fritz-Laylin L.K."/>
            <person name="Prochnik S.E."/>
            <person name="Ginger M.L."/>
            <person name="Dacks J.B."/>
            <person name="Carpenter M.L."/>
            <person name="Field M.C."/>
            <person name="Kuo A."/>
            <person name="Paredez A."/>
            <person name="Chapman J."/>
            <person name="Pham J."/>
            <person name="Shu S."/>
            <person name="Neupane R."/>
            <person name="Cipriano M."/>
            <person name="Mancuso J."/>
            <person name="Tu H."/>
            <person name="Salamov A."/>
            <person name="Lindquist E."/>
            <person name="Shapiro H."/>
            <person name="Lucas S."/>
            <person name="Grigoriev I.V."/>
            <person name="Cande W.Z."/>
            <person name="Fulton C."/>
            <person name="Rokhsar D.S."/>
            <person name="Dawson S.C."/>
        </authorList>
    </citation>
    <scope>NUCLEOTIDE SEQUENCE [LARGE SCALE GENOMIC DNA]</scope>
    <source>
        <strain evidence="5 6">NEG-M</strain>
    </source>
</reference>
<gene>
    <name evidence="5" type="ORF">NAEGRDRAFT_72019</name>
</gene>
<dbReference type="Gene3D" id="1.10.238.10">
    <property type="entry name" value="EF-hand"/>
    <property type="match status" value="2"/>
</dbReference>
<feature type="compositionally biased region" description="Polar residues" evidence="4">
    <location>
        <begin position="828"/>
        <end position="842"/>
    </location>
</feature>
<feature type="compositionally biased region" description="Basic residues" evidence="4">
    <location>
        <begin position="1"/>
        <end position="15"/>
    </location>
</feature>
<keyword evidence="3" id="KW-0175">Coiled coil</keyword>
<feature type="compositionally biased region" description="Low complexity" evidence="4">
    <location>
        <begin position="18"/>
        <end position="41"/>
    </location>
</feature>
<keyword evidence="1" id="KW-0677">Repeat</keyword>
<dbReference type="EMBL" id="GG738894">
    <property type="protein sequence ID" value="EFC40160.1"/>
    <property type="molecule type" value="Genomic_DNA"/>
</dbReference>
<evidence type="ECO:0000256" key="3">
    <source>
        <dbReference type="SAM" id="Coils"/>
    </source>
</evidence>
<keyword evidence="2" id="KW-0853">WD repeat</keyword>
<proteinExistence type="predicted"/>
<dbReference type="InterPro" id="IPR001680">
    <property type="entry name" value="WD40_rpt"/>
</dbReference>
<feature type="region of interest" description="Disordered" evidence="4">
    <location>
        <begin position="1104"/>
        <end position="1140"/>
    </location>
</feature>
<evidence type="ECO:0000313" key="6">
    <source>
        <dbReference type="Proteomes" id="UP000006671"/>
    </source>
</evidence>
<feature type="region of interest" description="Disordered" evidence="4">
    <location>
        <begin position="1"/>
        <end position="42"/>
    </location>
</feature>
<evidence type="ECO:0000256" key="4">
    <source>
        <dbReference type="SAM" id="MobiDB-lite"/>
    </source>
</evidence>
<dbReference type="PROSITE" id="PS50294">
    <property type="entry name" value="WD_REPEATS_REGION"/>
    <property type="match status" value="1"/>
</dbReference>
<dbReference type="SUPFAM" id="SSF50998">
    <property type="entry name" value="Quinoprotein alcohol dehydrogenase-like"/>
    <property type="match status" value="1"/>
</dbReference>
<organism evidence="6">
    <name type="scientific">Naegleria gruberi</name>
    <name type="common">Amoeba</name>
    <dbReference type="NCBI Taxonomy" id="5762"/>
    <lineage>
        <taxon>Eukaryota</taxon>
        <taxon>Discoba</taxon>
        <taxon>Heterolobosea</taxon>
        <taxon>Tetramitia</taxon>
        <taxon>Eutetramitia</taxon>
        <taxon>Vahlkampfiidae</taxon>
        <taxon>Naegleria</taxon>
    </lineage>
</organism>
<dbReference type="InterPro" id="IPR036322">
    <property type="entry name" value="WD40_repeat_dom_sf"/>
</dbReference>
<dbReference type="InterPro" id="IPR011992">
    <property type="entry name" value="EF-hand-dom_pair"/>
</dbReference>
<evidence type="ECO:0000256" key="2">
    <source>
        <dbReference type="PROSITE-ProRule" id="PRU00221"/>
    </source>
</evidence>
<accession>D2VSQ0</accession>
<dbReference type="InterPro" id="IPR011047">
    <property type="entry name" value="Quinoprotein_ADH-like_sf"/>
</dbReference>
<evidence type="ECO:0000313" key="5">
    <source>
        <dbReference type="EMBL" id="EFC40160.1"/>
    </source>
</evidence>
<feature type="compositionally biased region" description="Polar residues" evidence="4">
    <location>
        <begin position="1119"/>
        <end position="1139"/>
    </location>
</feature>
<dbReference type="RefSeq" id="XP_002672904.1">
    <property type="nucleotide sequence ID" value="XM_002672858.1"/>
</dbReference>
<dbReference type="InterPro" id="IPR051242">
    <property type="entry name" value="WD-EF-hand_domain"/>
</dbReference>
<dbReference type="PROSITE" id="PS50082">
    <property type="entry name" value="WD_REPEATS_2"/>
    <property type="match status" value="3"/>
</dbReference>
<dbReference type="CDD" id="cd22249">
    <property type="entry name" value="UDM1_RNF168_RNF169-like"/>
    <property type="match status" value="1"/>
</dbReference>
<dbReference type="eggNOG" id="KOG0272">
    <property type="taxonomic scope" value="Eukaryota"/>
</dbReference>
<dbReference type="OrthoDB" id="10254932at2759"/>
<protein>
    <submittedName>
        <fullName evidence="5">Predicted protein</fullName>
    </submittedName>
</protein>
<feature type="coiled-coil region" evidence="3">
    <location>
        <begin position="70"/>
        <end position="120"/>
    </location>
</feature>
<dbReference type="OMA" id="CYLWAFR"/>
<dbReference type="InParanoid" id="D2VSQ0"/>
<dbReference type="SMART" id="SM00320">
    <property type="entry name" value="WD40"/>
    <property type="match status" value="14"/>
</dbReference>
<sequence>MHEQRSRHHHHHHKISINNTGNTSTLSANNNNNGNGNNNGNRRIKYNFFHRLDGVSSGQREEPESMIEIMEKEDDRVKKEEETRKHFEEIHRLEEEMDKRRIVKNEMKNMRDKRKQKREKRIAMKVLLLMNEERAKELKPQFMEFKHGRLSRYDFMAVMKDFVVKYSEKDYGSLSEPPSSPIEEEASSALTYTEYFQNSSEDERNLVLNLCELFNEIDFTGEKYITWDDFMSYLLDAVSDQSSKEDQIKEYGLSFTSPGSDIDDAIKKICYFDNWDKIVTCGKTKRCRIYEAKDMSVVASLPDHDGAILDAEYLPNPYNLLVTSSADLSVRFWNTSRLEFDLEYLEQQDVTQTAIKFYPRNNILFTASRTGDLTYWVHGIPPNDYRKKAHLDKITTIGVTPKYQKQQNKDSSREVFYQSRRIPNLHQDVITDMIALPMDNRVVTSSLDSTIKIFDVEKEVKVKEFLGHNKGVVSIAWTNEYHFLISAGSEREPLVWIANVENRSPFRLRDQRSPHQHSLIGVYAVPNTPQIISADHRGLIKIWDIRTHRCCQTIYTEQNLPKTDFHNFYLNSFAYMNQRKQIVTASRTIKLYEYERTEKPKGADDYPLILALYNPSNLHFMSCSRKGVKLWDALSGACSKNFRNISTTDITAACIDDRGRKFIVGNHSGEIICYNFSNASLVKQMSIFQSEITSLTYCDDGSKCIVVGSADGNVAIVLDKTNYEVKELKFAHKTEVKCSSFSRTYAITVTGDASSYCFLWDMKNYSKLAEIKGQGGEITALCFMGVLPAFIAAENTGRLIMYTTRPFHTPNIPIVQWFNESKTETRQDSSQSDNRSFITETPATTSTPFSNLFYPSIVLNDDTSSLKSGNTIPVEPNRNQLYHIVTALEYDFTCNRLITGDEKGFICVYDMENIVEEAQIRLSSRMSLGPKIPLSEISKLRPEKIARFKAHTDAISKIQIIREPYSILTSSLDSCSAIWTFNGELMDSLRQETKEWNDVEFEKIMNDPTIVNPKPFNFPINLEERRKEDALTVSGVIEKITKQLRLIGIWKSTTRESNSSKKDVISILNTFEKSSSSAMFMRRGSRSSPLTSPSVTSFQFDTKKVEDQTPPPEGVFNRISRSQSPIRTPSPSLLSTMPNGSFLKRKFSTNSLSTKSDSDSTHNTVLVERRATTTVTKSRKKPMLALVTPVKK</sequence>
<dbReference type="PANTHER" id="PTHR44324:SF4">
    <property type="entry name" value="WD40 REPEAT DOMAIN 95"/>
    <property type="match status" value="1"/>
</dbReference>
<evidence type="ECO:0000256" key="1">
    <source>
        <dbReference type="ARBA" id="ARBA00022737"/>
    </source>
</evidence>
<dbReference type="SUPFAM" id="SSF47473">
    <property type="entry name" value="EF-hand"/>
    <property type="match status" value="1"/>
</dbReference>
<dbReference type="SUPFAM" id="SSF50978">
    <property type="entry name" value="WD40 repeat-like"/>
    <property type="match status" value="1"/>
</dbReference>
<dbReference type="AlphaFoldDB" id="D2VSQ0"/>
<keyword evidence="6" id="KW-1185">Reference proteome</keyword>
<feature type="region of interest" description="Disordered" evidence="4">
    <location>
        <begin position="823"/>
        <end position="842"/>
    </location>
</feature>
<dbReference type="Proteomes" id="UP000006671">
    <property type="component" value="Unassembled WGS sequence"/>
</dbReference>
<dbReference type="KEGG" id="ngr:NAEGRDRAFT_72019"/>
<feature type="repeat" description="WD" evidence="2">
    <location>
        <begin position="512"/>
        <end position="553"/>
    </location>
</feature>
<dbReference type="VEuPathDB" id="AmoebaDB:NAEGRDRAFT_72019"/>
<dbReference type="PANTHER" id="PTHR44324">
    <property type="entry name" value="WD40 REPEAT DOMAIN 95"/>
    <property type="match status" value="1"/>
</dbReference>
<feature type="repeat" description="WD" evidence="2">
    <location>
        <begin position="301"/>
        <end position="334"/>
    </location>
</feature>
<dbReference type="InterPro" id="IPR015943">
    <property type="entry name" value="WD40/YVTN_repeat-like_dom_sf"/>
</dbReference>
<dbReference type="Pfam" id="PF00400">
    <property type="entry name" value="WD40"/>
    <property type="match status" value="2"/>
</dbReference>
<dbReference type="GeneID" id="8860050"/>